<feature type="region of interest" description="Disordered" evidence="4">
    <location>
        <begin position="258"/>
        <end position="277"/>
    </location>
</feature>
<keyword evidence="1" id="KW-0880">Kelch repeat</keyword>
<keyword evidence="3" id="KW-0175">Coiled coil</keyword>
<dbReference type="Gene3D" id="2.120.10.80">
    <property type="entry name" value="Kelch-type beta propeller"/>
    <property type="match status" value="2"/>
</dbReference>
<evidence type="ECO:0000256" key="4">
    <source>
        <dbReference type="SAM" id="MobiDB-lite"/>
    </source>
</evidence>
<dbReference type="AlphaFoldDB" id="A0AA35RI82"/>
<dbReference type="PANTHER" id="PTHR45632:SF3">
    <property type="entry name" value="KELCH-LIKE PROTEIN 32"/>
    <property type="match status" value="1"/>
</dbReference>
<comment type="caution">
    <text evidence="5">The sequence shown here is derived from an EMBL/GenBank/DDBJ whole genome shotgun (WGS) entry which is preliminary data.</text>
</comment>
<sequence>MAQEMETEVERLRGEVVRLQQRVLAQQMELDNLKNQSGPADHAHERGSNNVDDLGGADLLWRACPPLKCSVVRPHLVTLGDTIYVGGGNTPNQEMCRRVHKLVPGADKWESLPITPYLTFALAGVNGHPTVIGGVNIISSLTSADLLHFDADVNKWKKTLPPMPTRRRAASATTLRNNLVVAGGIHEEDGKSYLSTVEVLDTEKQLWSRVCSLPKPTNFMSMTSCELTDRIYLLGGLSKQGSIRSVFSCVFTDLLNSASPSSDGETTRDAKSEPDSRVWEDIAQTPYHRMGCITISGRLVVASGLDKGNQATRPVYVLDPISRKWETVGEMAAARSSCSLVSRGRGRLMVVGGYIDPRHWIASLTTDVMECINLKLE</sequence>
<name>A0AA35RI82_GEOBA</name>
<dbReference type="Pfam" id="PF24681">
    <property type="entry name" value="Kelch_KLHDC2_KLHL20_DRC7"/>
    <property type="match status" value="1"/>
</dbReference>
<dbReference type="SUPFAM" id="SSF117281">
    <property type="entry name" value="Kelch motif"/>
    <property type="match status" value="2"/>
</dbReference>
<dbReference type="Proteomes" id="UP001174909">
    <property type="component" value="Unassembled WGS sequence"/>
</dbReference>
<evidence type="ECO:0000313" key="6">
    <source>
        <dbReference type="Proteomes" id="UP001174909"/>
    </source>
</evidence>
<feature type="coiled-coil region" evidence="3">
    <location>
        <begin position="2"/>
        <end position="36"/>
    </location>
</feature>
<organism evidence="5 6">
    <name type="scientific">Geodia barretti</name>
    <name type="common">Barrett's horny sponge</name>
    <dbReference type="NCBI Taxonomy" id="519541"/>
    <lineage>
        <taxon>Eukaryota</taxon>
        <taxon>Metazoa</taxon>
        <taxon>Porifera</taxon>
        <taxon>Demospongiae</taxon>
        <taxon>Heteroscleromorpha</taxon>
        <taxon>Tetractinellida</taxon>
        <taxon>Astrophorina</taxon>
        <taxon>Geodiidae</taxon>
        <taxon>Geodia</taxon>
    </lineage>
</organism>
<dbReference type="InterPro" id="IPR006652">
    <property type="entry name" value="Kelch_1"/>
</dbReference>
<protein>
    <submittedName>
        <fullName evidence="5">Influenza virus NS1A-binding protein</fullName>
    </submittedName>
</protein>
<dbReference type="SMART" id="SM00612">
    <property type="entry name" value="Kelch"/>
    <property type="match status" value="4"/>
</dbReference>
<evidence type="ECO:0000256" key="1">
    <source>
        <dbReference type="ARBA" id="ARBA00022441"/>
    </source>
</evidence>
<dbReference type="EMBL" id="CASHTH010001085">
    <property type="protein sequence ID" value="CAI8011193.1"/>
    <property type="molecule type" value="Genomic_DNA"/>
</dbReference>
<dbReference type="PANTHER" id="PTHR45632">
    <property type="entry name" value="LD33804P"/>
    <property type="match status" value="1"/>
</dbReference>
<evidence type="ECO:0000256" key="2">
    <source>
        <dbReference type="ARBA" id="ARBA00022737"/>
    </source>
</evidence>
<gene>
    <name evidence="5" type="ORF">GBAR_LOCUS7262</name>
</gene>
<accession>A0AA35RI82</accession>
<keyword evidence="2" id="KW-0677">Repeat</keyword>
<reference evidence="5" key="1">
    <citation type="submission" date="2023-03" db="EMBL/GenBank/DDBJ databases">
        <authorList>
            <person name="Steffen K."/>
            <person name="Cardenas P."/>
        </authorList>
    </citation>
    <scope>NUCLEOTIDE SEQUENCE</scope>
</reference>
<keyword evidence="6" id="KW-1185">Reference proteome</keyword>
<proteinExistence type="predicted"/>
<dbReference type="InterPro" id="IPR015915">
    <property type="entry name" value="Kelch-typ_b-propeller"/>
</dbReference>
<evidence type="ECO:0000256" key="3">
    <source>
        <dbReference type="SAM" id="Coils"/>
    </source>
</evidence>
<feature type="compositionally biased region" description="Basic and acidic residues" evidence="4">
    <location>
        <begin position="265"/>
        <end position="277"/>
    </location>
</feature>
<evidence type="ECO:0000313" key="5">
    <source>
        <dbReference type="EMBL" id="CAI8011193.1"/>
    </source>
</evidence>